<protein>
    <recommendedName>
        <fullName evidence="1">FAD-binding FR-type domain-containing protein</fullName>
    </recommendedName>
</protein>
<dbReference type="InterPro" id="IPR017927">
    <property type="entry name" value="FAD-bd_FR_type"/>
</dbReference>
<accession>A0A1F5ZHQ8</accession>
<dbReference type="InterPro" id="IPR008333">
    <property type="entry name" value="Cbr1-like_FAD-bd_dom"/>
</dbReference>
<dbReference type="PRINTS" id="PR00371">
    <property type="entry name" value="FPNCR"/>
</dbReference>
<reference evidence="2 3" key="1">
    <citation type="journal article" date="2016" name="Nat. Commun.">
        <title>Thousands of microbial genomes shed light on interconnected biogeochemical processes in an aquifer system.</title>
        <authorList>
            <person name="Anantharaman K."/>
            <person name="Brown C.T."/>
            <person name="Hug L.A."/>
            <person name="Sharon I."/>
            <person name="Castelle C.J."/>
            <person name="Probst A.J."/>
            <person name="Thomas B.C."/>
            <person name="Singh A."/>
            <person name="Wilkins M.J."/>
            <person name="Karaoz U."/>
            <person name="Brodie E.L."/>
            <person name="Williams K.H."/>
            <person name="Hubbard S.S."/>
            <person name="Banfield J.F."/>
        </authorList>
    </citation>
    <scope>NUCLEOTIDE SEQUENCE [LARGE SCALE GENOMIC DNA]</scope>
</reference>
<dbReference type="PRINTS" id="PR00410">
    <property type="entry name" value="PHEHYDRXLASE"/>
</dbReference>
<dbReference type="STRING" id="1798370.A2Z00_03400"/>
<dbReference type="GO" id="GO:0016491">
    <property type="term" value="F:oxidoreductase activity"/>
    <property type="evidence" value="ECO:0007669"/>
    <property type="project" value="InterPro"/>
</dbReference>
<dbReference type="InterPro" id="IPR050415">
    <property type="entry name" value="MRET"/>
</dbReference>
<dbReference type="SUPFAM" id="SSF52343">
    <property type="entry name" value="Ferredoxin reductase-like, C-terminal NADP-linked domain"/>
    <property type="match status" value="1"/>
</dbReference>
<dbReference type="PANTHER" id="PTHR47354">
    <property type="entry name" value="NADH OXIDOREDUCTASE HCR"/>
    <property type="match status" value="1"/>
</dbReference>
<evidence type="ECO:0000259" key="1">
    <source>
        <dbReference type="PROSITE" id="PS51384"/>
    </source>
</evidence>
<dbReference type="Gene3D" id="2.40.30.10">
    <property type="entry name" value="Translation factors"/>
    <property type="match status" value="1"/>
</dbReference>
<evidence type="ECO:0000313" key="3">
    <source>
        <dbReference type="Proteomes" id="UP000177268"/>
    </source>
</evidence>
<feature type="domain" description="FAD-binding FR-type" evidence="1">
    <location>
        <begin position="11"/>
        <end position="110"/>
    </location>
</feature>
<evidence type="ECO:0000313" key="2">
    <source>
        <dbReference type="EMBL" id="OGG12046.1"/>
    </source>
</evidence>
<name>A0A1F5ZHQ8_9BACT</name>
<organism evidence="2 3">
    <name type="scientific">Candidatus Gottesmanbacteria bacterium RBG_13_45_10</name>
    <dbReference type="NCBI Taxonomy" id="1798370"/>
    <lineage>
        <taxon>Bacteria</taxon>
        <taxon>Candidatus Gottesmaniibacteriota</taxon>
    </lineage>
</organism>
<sequence length="241" mass="27180">MPISATSLPQPQKYTATVEKKEQLTSRVWFVTFALKDPPSITFLAGQTIVLLITPDVTRSMSIASPPSDAQHILMCHDVSPNGQGSQWTMRLNVGDTVQFMAPLGIFVLDKESHRKKILAATGTGIAPFRSMLYDYLEHGGTDDITLYWGMRYEEDLFWVSEMTALSAKYPNFRFIISLSQPPDTWQGKRGHVTEHIMQEEQNLPGTDFYLCGNQNMIKDVENQLIAKGVPKGQICKELYF</sequence>
<dbReference type="EMBL" id="MFIZ01000005">
    <property type="protein sequence ID" value="OGG12046.1"/>
    <property type="molecule type" value="Genomic_DNA"/>
</dbReference>
<dbReference type="InterPro" id="IPR039261">
    <property type="entry name" value="FNR_nucleotide-bd"/>
</dbReference>
<dbReference type="Pfam" id="PF00175">
    <property type="entry name" value="NAD_binding_1"/>
    <property type="match status" value="1"/>
</dbReference>
<gene>
    <name evidence="2" type="ORF">A2Z00_03400</name>
</gene>
<dbReference type="AlphaFoldDB" id="A0A1F5ZHQ8"/>
<dbReference type="PANTHER" id="PTHR47354:SF5">
    <property type="entry name" value="PROTEIN RFBI"/>
    <property type="match status" value="1"/>
</dbReference>
<dbReference type="SUPFAM" id="SSF63380">
    <property type="entry name" value="Riboflavin synthase domain-like"/>
    <property type="match status" value="1"/>
</dbReference>
<dbReference type="PROSITE" id="PS51384">
    <property type="entry name" value="FAD_FR"/>
    <property type="match status" value="1"/>
</dbReference>
<dbReference type="InterPro" id="IPR017938">
    <property type="entry name" value="Riboflavin_synthase-like_b-brl"/>
</dbReference>
<dbReference type="Proteomes" id="UP000177268">
    <property type="component" value="Unassembled WGS sequence"/>
</dbReference>
<dbReference type="Pfam" id="PF00970">
    <property type="entry name" value="FAD_binding_6"/>
    <property type="match status" value="1"/>
</dbReference>
<proteinExistence type="predicted"/>
<dbReference type="Gene3D" id="3.40.50.80">
    <property type="entry name" value="Nucleotide-binding domain of ferredoxin-NADP reductase (FNR) module"/>
    <property type="match status" value="1"/>
</dbReference>
<dbReference type="InterPro" id="IPR001709">
    <property type="entry name" value="Flavoprot_Pyr_Nucl_cyt_Rdtase"/>
</dbReference>
<dbReference type="InterPro" id="IPR001433">
    <property type="entry name" value="OxRdtase_FAD/NAD-bd"/>
</dbReference>
<comment type="caution">
    <text evidence="2">The sequence shown here is derived from an EMBL/GenBank/DDBJ whole genome shotgun (WGS) entry which is preliminary data.</text>
</comment>